<feature type="region of interest" description="Disordered" evidence="1">
    <location>
        <begin position="326"/>
        <end position="366"/>
    </location>
</feature>
<keyword evidence="4" id="KW-1185">Reference proteome</keyword>
<accession>A0A6H5H5Q9</accession>
<feature type="compositionally biased region" description="Polar residues" evidence="1">
    <location>
        <begin position="326"/>
        <end position="341"/>
    </location>
</feature>
<feature type="compositionally biased region" description="Basic and acidic residues" evidence="1">
    <location>
        <begin position="107"/>
        <end position="129"/>
    </location>
</feature>
<evidence type="ECO:0000313" key="3">
    <source>
        <dbReference type="EMBL" id="CAB0011530.1"/>
    </source>
</evidence>
<feature type="region of interest" description="Disordered" evidence="1">
    <location>
        <begin position="472"/>
        <end position="511"/>
    </location>
</feature>
<dbReference type="EMBL" id="CADCXU010024219">
    <property type="protein sequence ID" value="CAB0011530.1"/>
    <property type="molecule type" value="Genomic_DNA"/>
</dbReference>
<feature type="transmembrane region" description="Helical" evidence="2">
    <location>
        <begin position="711"/>
        <end position="730"/>
    </location>
</feature>
<organism evidence="3 4">
    <name type="scientific">Nesidiocoris tenuis</name>
    <dbReference type="NCBI Taxonomy" id="355587"/>
    <lineage>
        <taxon>Eukaryota</taxon>
        <taxon>Metazoa</taxon>
        <taxon>Ecdysozoa</taxon>
        <taxon>Arthropoda</taxon>
        <taxon>Hexapoda</taxon>
        <taxon>Insecta</taxon>
        <taxon>Pterygota</taxon>
        <taxon>Neoptera</taxon>
        <taxon>Paraneoptera</taxon>
        <taxon>Hemiptera</taxon>
        <taxon>Heteroptera</taxon>
        <taxon>Panheteroptera</taxon>
        <taxon>Cimicomorpha</taxon>
        <taxon>Miridae</taxon>
        <taxon>Dicyphina</taxon>
        <taxon>Nesidiocoris</taxon>
    </lineage>
</organism>
<feature type="region of interest" description="Disordered" evidence="1">
    <location>
        <begin position="276"/>
        <end position="312"/>
    </location>
</feature>
<proteinExistence type="predicted"/>
<feature type="compositionally biased region" description="Low complexity" evidence="1">
    <location>
        <begin position="276"/>
        <end position="287"/>
    </location>
</feature>
<gene>
    <name evidence="3" type="ORF">NTEN_LOCUS16460</name>
</gene>
<sequence>MVLVVEKKEEILVEDQVEYVITDDLDSSVVVIGQEGEIIKAEDLPIDMAPADDSMEYDTELVSDLLCRGVQIKPQPTSSGENELMNYNKRRTSDRGYAPGATPPKTSRQDDDEHKLGNEESKSDPEHVSPARYSIKNAQQLEAHKSSNLDPAETGVCHCDESMPQELNSNLQVDSSKEAVPPRPASDDQDFEVDKTLGDVVALEQEVADRQSCQSVKAEALNQSTSQGEKWEVIAVDPNGGTSEVACSTATDAPISTSVPALPGLSNYVTLTPEVDSSTVSSSSSSDNGSKLATNLDSVEPSSEMHTQSTPANSIDICVKSIDSPSEVQANPNITTSYNVTSPKGPPPSSPSPVGQSQPYSHQQQLQMKKRLYDIISPFLSMIPCAQVVVCSNEGQSVTVIPPTTIVCLPGAPVSITSSHHLQSHHHHRPPTSMMTQSSMAQSSPVLPFIALSTSTPVRALVTKSVAKLKPPPSLLNKGGVTPNPPAANRVASPGNPAPNPPNRSGGRVGIVQQPHSNAAAPTSRSHVVYRHVLASSAGGIPVNMAVLPPVHSTVHQQNSSQIISSVFCRLLDTGIDGKLKHESVPAIEIAHVEKFCHSTKAKTLHFLTSSTSNWIIYGRLKPVSHVRPSPLPVWRDQYLLFSTCKLIEAMHGLSNEKLANIGKQISEVLKYGGVVANAEYTLVVSFLLCYAVSTITMCFLVSVFFSKANLAASSGGIIFFITYLPFPLIDAWFPQVSPAFKEIGALTNRPSPFLDFDEMSQQLV</sequence>
<keyword evidence="2" id="KW-0812">Transmembrane</keyword>
<dbReference type="AlphaFoldDB" id="A0A6H5H5Q9"/>
<name>A0A6H5H5Q9_9HEMI</name>
<protein>
    <submittedName>
        <fullName evidence="3">Uncharacterized protein</fullName>
    </submittedName>
</protein>
<feature type="region of interest" description="Disordered" evidence="1">
    <location>
        <begin position="89"/>
        <end position="130"/>
    </location>
</feature>
<keyword evidence="2" id="KW-1133">Transmembrane helix</keyword>
<feature type="region of interest" description="Disordered" evidence="1">
    <location>
        <begin position="141"/>
        <end position="160"/>
    </location>
</feature>
<keyword evidence="2" id="KW-0472">Membrane</keyword>
<feature type="transmembrane region" description="Helical" evidence="2">
    <location>
        <begin position="681"/>
        <end position="704"/>
    </location>
</feature>
<dbReference type="OrthoDB" id="9348951at2759"/>
<evidence type="ECO:0000256" key="2">
    <source>
        <dbReference type="SAM" id="Phobius"/>
    </source>
</evidence>
<reference evidence="3 4" key="1">
    <citation type="submission" date="2020-02" db="EMBL/GenBank/DDBJ databases">
        <authorList>
            <person name="Ferguson B K."/>
        </authorList>
    </citation>
    <scope>NUCLEOTIDE SEQUENCE [LARGE SCALE GENOMIC DNA]</scope>
</reference>
<dbReference type="Proteomes" id="UP000479000">
    <property type="component" value="Unassembled WGS sequence"/>
</dbReference>
<feature type="compositionally biased region" description="Polar residues" evidence="1">
    <location>
        <begin position="288"/>
        <end position="312"/>
    </location>
</feature>
<feature type="compositionally biased region" description="Low complexity" evidence="1">
    <location>
        <begin position="352"/>
        <end position="366"/>
    </location>
</feature>
<evidence type="ECO:0000256" key="1">
    <source>
        <dbReference type="SAM" id="MobiDB-lite"/>
    </source>
</evidence>
<evidence type="ECO:0000313" key="4">
    <source>
        <dbReference type="Proteomes" id="UP000479000"/>
    </source>
</evidence>